<organism evidence="2 3">
    <name type="scientific">Mucilaginibacter angelicae</name>
    <dbReference type="NCBI Taxonomy" id="869718"/>
    <lineage>
        <taxon>Bacteria</taxon>
        <taxon>Pseudomonadati</taxon>
        <taxon>Bacteroidota</taxon>
        <taxon>Sphingobacteriia</taxon>
        <taxon>Sphingobacteriales</taxon>
        <taxon>Sphingobacteriaceae</taxon>
        <taxon>Mucilaginibacter</taxon>
    </lineage>
</organism>
<evidence type="ECO:0000313" key="2">
    <source>
        <dbReference type="EMBL" id="MFC0513149.1"/>
    </source>
</evidence>
<keyword evidence="3" id="KW-1185">Reference proteome</keyword>
<protein>
    <submittedName>
        <fullName evidence="2">Uncharacterized protein</fullName>
    </submittedName>
</protein>
<sequence length="221" mass="24680">MKKCLFLCCCFFFSARLMAQRYVIDYQHLIAVTENGTVRSSAESAHAQYLGRINNNINDLNTNTGSVILAQTMIYQALSNVNSALKNGLEMKNMAVIIADMTGYINQALDMAKTEPYLLTFAGNLSGEMKARALALVSDVSGYVLKEGNNMLADYNSRDELLRKVTQQLQILDGLAYGAWKAMYWAKERGIIASLNPFAGYISRDQVFVAQIIQNAKYLRQ</sequence>
<evidence type="ECO:0000313" key="3">
    <source>
        <dbReference type="Proteomes" id="UP001589828"/>
    </source>
</evidence>
<gene>
    <name evidence="2" type="ORF">ACFFGT_03020</name>
</gene>
<dbReference type="RefSeq" id="WP_377021022.1">
    <property type="nucleotide sequence ID" value="NZ_JBHLTS010000004.1"/>
</dbReference>
<dbReference type="Proteomes" id="UP001589828">
    <property type="component" value="Unassembled WGS sequence"/>
</dbReference>
<feature type="chain" id="PRO_5046830454" evidence="1">
    <location>
        <begin position="20"/>
        <end position="221"/>
    </location>
</feature>
<name>A0ABV6L089_9SPHI</name>
<keyword evidence="1" id="KW-0732">Signal</keyword>
<feature type="signal peptide" evidence="1">
    <location>
        <begin position="1"/>
        <end position="19"/>
    </location>
</feature>
<accession>A0ABV6L089</accession>
<evidence type="ECO:0000256" key="1">
    <source>
        <dbReference type="SAM" id="SignalP"/>
    </source>
</evidence>
<reference evidence="2 3" key="1">
    <citation type="submission" date="2024-09" db="EMBL/GenBank/DDBJ databases">
        <authorList>
            <person name="Sun Q."/>
            <person name="Mori K."/>
        </authorList>
    </citation>
    <scope>NUCLEOTIDE SEQUENCE [LARGE SCALE GENOMIC DNA]</scope>
    <source>
        <strain evidence="2 3">NCAIM B.02415</strain>
    </source>
</reference>
<proteinExistence type="predicted"/>
<dbReference type="EMBL" id="JBHLTS010000004">
    <property type="protein sequence ID" value="MFC0513149.1"/>
    <property type="molecule type" value="Genomic_DNA"/>
</dbReference>
<comment type="caution">
    <text evidence="2">The sequence shown here is derived from an EMBL/GenBank/DDBJ whole genome shotgun (WGS) entry which is preliminary data.</text>
</comment>